<comment type="caution">
    <text evidence="1">The sequence shown here is derived from an EMBL/GenBank/DDBJ whole genome shotgun (WGS) entry which is preliminary data.</text>
</comment>
<proteinExistence type="predicted"/>
<accession>A0AAD4X4E4</accession>
<evidence type="ECO:0000313" key="2">
    <source>
        <dbReference type="Proteomes" id="UP001202328"/>
    </source>
</evidence>
<protein>
    <submittedName>
        <fullName evidence="1">Uncharacterized protein</fullName>
    </submittedName>
</protein>
<dbReference type="AlphaFoldDB" id="A0AAD4X4E4"/>
<dbReference type="Proteomes" id="UP001202328">
    <property type="component" value="Unassembled WGS sequence"/>
</dbReference>
<keyword evidence="2" id="KW-1185">Reference proteome</keyword>
<evidence type="ECO:0000313" key="1">
    <source>
        <dbReference type="EMBL" id="KAI3839818.1"/>
    </source>
</evidence>
<feature type="non-terminal residue" evidence="1">
    <location>
        <position position="1"/>
    </location>
</feature>
<reference evidence="1" key="1">
    <citation type="submission" date="2022-04" db="EMBL/GenBank/DDBJ databases">
        <title>A functionally conserved STORR gene fusion in Papaver species that diverged 16.8 million years ago.</title>
        <authorList>
            <person name="Catania T."/>
        </authorList>
    </citation>
    <scope>NUCLEOTIDE SEQUENCE</scope>
    <source>
        <strain evidence="1">S-188037</strain>
    </source>
</reference>
<dbReference type="EMBL" id="JAJJMB010017331">
    <property type="protein sequence ID" value="KAI3839818.1"/>
    <property type="molecule type" value="Genomic_DNA"/>
</dbReference>
<gene>
    <name evidence="1" type="ORF">MKW98_010123</name>
</gene>
<organism evidence="1 2">
    <name type="scientific">Papaver atlanticum</name>
    <dbReference type="NCBI Taxonomy" id="357466"/>
    <lineage>
        <taxon>Eukaryota</taxon>
        <taxon>Viridiplantae</taxon>
        <taxon>Streptophyta</taxon>
        <taxon>Embryophyta</taxon>
        <taxon>Tracheophyta</taxon>
        <taxon>Spermatophyta</taxon>
        <taxon>Magnoliopsida</taxon>
        <taxon>Ranunculales</taxon>
        <taxon>Papaveraceae</taxon>
        <taxon>Papaveroideae</taxon>
        <taxon>Papaver</taxon>
    </lineage>
</organism>
<sequence length="58" mass="7048">LVIVFLQLRRCYQLAVGGELHKNWTSYIPFEVLQVTWEYQIFYHMFQSHLALPIKLEH</sequence>
<name>A0AAD4X4E4_9MAGN</name>